<name>A0A974CLN7_XENLA</name>
<reference evidence="2" key="1">
    <citation type="journal article" date="2016" name="Nature">
        <title>Genome evolution in the allotetraploid frog Xenopus laevis.</title>
        <authorList>
            <person name="Session A.M."/>
            <person name="Uno Y."/>
            <person name="Kwon T."/>
            <person name="Chapman J.A."/>
            <person name="Toyoda A."/>
            <person name="Takahashi S."/>
            <person name="Fukui A."/>
            <person name="Hikosaka A."/>
            <person name="Suzuki A."/>
            <person name="Kondo M."/>
            <person name="van Heeringen S.J."/>
            <person name="Quigley I."/>
            <person name="Heinz S."/>
            <person name="Ogino H."/>
            <person name="Ochi H."/>
            <person name="Hellsten U."/>
            <person name="Lyons J.B."/>
            <person name="Simakov O."/>
            <person name="Putnam N."/>
            <person name="Stites J."/>
            <person name="Kuroki Y."/>
            <person name="Tanaka T."/>
            <person name="Michiue T."/>
            <person name="Watanabe M."/>
            <person name="Bogdanovic O."/>
            <person name="Lister R."/>
            <person name="Georgiou G."/>
            <person name="Paranjpe S.S."/>
            <person name="van Kruijsbergen I."/>
            <person name="Shu S."/>
            <person name="Carlson J."/>
            <person name="Kinoshita T."/>
            <person name="Ohta Y."/>
            <person name="Mawaribuchi S."/>
            <person name="Jenkins J."/>
            <person name="Grimwood J."/>
            <person name="Schmutz J."/>
            <person name="Mitros T."/>
            <person name="Mozaffari S.V."/>
            <person name="Suzuki Y."/>
            <person name="Haramoto Y."/>
            <person name="Yamamoto T.S."/>
            <person name="Takagi C."/>
            <person name="Heald R."/>
            <person name="Miller K."/>
            <person name="Haudenschild C."/>
            <person name="Kitzman J."/>
            <person name="Nakayama T."/>
            <person name="Izutsu Y."/>
            <person name="Robert J."/>
            <person name="Fortriede J."/>
            <person name="Burns K."/>
            <person name="Lotay V."/>
            <person name="Karimi K."/>
            <person name="Yasuoka Y."/>
            <person name="Dichmann D.S."/>
            <person name="Flajnik M.F."/>
            <person name="Houston D.W."/>
            <person name="Shendure J."/>
            <person name="DuPasquier L."/>
            <person name="Vize P.D."/>
            <person name="Zorn A.M."/>
            <person name="Ito M."/>
            <person name="Marcotte E.M."/>
            <person name="Wallingford J.B."/>
            <person name="Ito Y."/>
            <person name="Asashima M."/>
            <person name="Ueno N."/>
            <person name="Matsuda Y."/>
            <person name="Veenstra G.J."/>
            <person name="Fujiyama A."/>
            <person name="Harland R.M."/>
            <person name="Taira M."/>
            <person name="Rokhsar D.S."/>
        </authorList>
    </citation>
    <scope>NUCLEOTIDE SEQUENCE [LARGE SCALE GENOMIC DNA]</scope>
    <source>
        <strain evidence="2">J</strain>
    </source>
</reference>
<evidence type="ECO:0000313" key="1">
    <source>
        <dbReference type="EMBL" id="OCT74901.1"/>
    </source>
</evidence>
<organism evidence="1 2">
    <name type="scientific">Xenopus laevis</name>
    <name type="common">African clawed frog</name>
    <dbReference type="NCBI Taxonomy" id="8355"/>
    <lineage>
        <taxon>Eukaryota</taxon>
        <taxon>Metazoa</taxon>
        <taxon>Chordata</taxon>
        <taxon>Craniata</taxon>
        <taxon>Vertebrata</taxon>
        <taxon>Euteleostomi</taxon>
        <taxon>Amphibia</taxon>
        <taxon>Batrachia</taxon>
        <taxon>Anura</taxon>
        <taxon>Pipoidea</taxon>
        <taxon>Pipidae</taxon>
        <taxon>Xenopodinae</taxon>
        <taxon>Xenopus</taxon>
        <taxon>Xenopus</taxon>
    </lineage>
</organism>
<gene>
    <name evidence="1" type="ORF">XELAEV_18033890mg</name>
</gene>
<protein>
    <submittedName>
        <fullName evidence="1">Uncharacterized protein</fullName>
    </submittedName>
</protein>
<dbReference type="EMBL" id="CM004477">
    <property type="protein sequence ID" value="OCT74901.1"/>
    <property type="molecule type" value="Genomic_DNA"/>
</dbReference>
<dbReference type="Proteomes" id="UP000694892">
    <property type="component" value="Chromosome 6S"/>
</dbReference>
<dbReference type="AlphaFoldDB" id="A0A974CLN7"/>
<proteinExistence type="predicted"/>
<accession>A0A974CLN7</accession>
<sequence length="71" mass="8408">MATLRLKEHRSAIWNVKTKPTSISRHWAECNYSISQLRWMVLEEVVTKSGNVDQKLLRRNILDMEVKYFGT</sequence>
<evidence type="ECO:0000313" key="2">
    <source>
        <dbReference type="Proteomes" id="UP000694892"/>
    </source>
</evidence>